<dbReference type="EMBL" id="FQYP01000005">
    <property type="protein sequence ID" value="SHJ05104.1"/>
    <property type="molecule type" value="Genomic_DNA"/>
</dbReference>
<dbReference type="Pfam" id="PF14534">
    <property type="entry name" value="DUF4440"/>
    <property type="match status" value="1"/>
</dbReference>
<evidence type="ECO:0000313" key="3">
    <source>
        <dbReference type="Proteomes" id="UP000184432"/>
    </source>
</evidence>
<accession>A0A1M6G5A4</accession>
<dbReference type="Gene3D" id="3.10.450.50">
    <property type="match status" value="1"/>
</dbReference>
<protein>
    <recommendedName>
        <fullName evidence="1">DUF4440 domain-containing protein</fullName>
    </recommendedName>
</protein>
<dbReference type="InterPro" id="IPR032710">
    <property type="entry name" value="NTF2-like_dom_sf"/>
</dbReference>
<dbReference type="STRING" id="570521.SAMN04488508_10582"/>
<keyword evidence="3" id="KW-1185">Reference proteome</keyword>
<name>A0A1M6G5A4_9FLAO</name>
<gene>
    <name evidence="2" type="ORF">SAMN04488508_10582</name>
</gene>
<feature type="domain" description="DUF4440" evidence="1">
    <location>
        <begin position="37"/>
        <end position="146"/>
    </location>
</feature>
<dbReference type="OrthoDB" id="951068at2"/>
<evidence type="ECO:0000313" key="2">
    <source>
        <dbReference type="EMBL" id="SHJ05104.1"/>
    </source>
</evidence>
<sequence length="178" mass="20954">MISKYIPNFILLSLVICGMQQGIAQKATIHDKINADIYENFSKAFETLDYDLFASIHSKEMIRISGNGGEIKTVSQYLDGYQKRWSEPDRKPAKISFRLFERILSDSLISDRGIYRVYYTNKNNEEKTSYGQFHLLLKLEGKNWKITLDYDSNENRTINSEKYEEAFPITDFKDYWKQ</sequence>
<evidence type="ECO:0000259" key="1">
    <source>
        <dbReference type="Pfam" id="PF14534"/>
    </source>
</evidence>
<dbReference type="SUPFAM" id="SSF54427">
    <property type="entry name" value="NTF2-like"/>
    <property type="match status" value="1"/>
</dbReference>
<organism evidence="2 3">
    <name type="scientific">Aquimarina spongiae</name>
    <dbReference type="NCBI Taxonomy" id="570521"/>
    <lineage>
        <taxon>Bacteria</taxon>
        <taxon>Pseudomonadati</taxon>
        <taxon>Bacteroidota</taxon>
        <taxon>Flavobacteriia</taxon>
        <taxon>Flavobacteriales</taxon>
        <taxon>Flavobacteriaceae</taxon>
        <taxon>Aquimarina</taxon>
    </lineage>
</organism>
<dbReference type="RefSeq" id="WP_073316294.1">
    <property type="nucleotide sequence ID" value="NZ_FQYP01000005.1"/>
</dbReference>
<proteinExistence type="predicted"/>
<dbReference type="InterPro" id="IPR027843">
    <property type="entry name" value="DUF4440"/>
</dbReference>
<reference evidence="3" key="1">
    <citation type="submission" date="2016-11" db="EMBL/GenBank/DDBJ databases">
        <authorList>
            <person name="Varghese N."/>
            <person name="Submissions S."/>
        </authorList>
    </citation>
    <scope>NUCLEOTIDE SEQUENCE [LARGE SCALE GENOMIC DNA]</scope>
    <source>
        <strain evidence="3">DSM 22623</strain>
    </source>
</reference>
<dbReference type="Proteomes" id="UP000184432">
    <property type="component" value="Unassembled WGS sequence"/>
</dbReference>
<dbReference type="AlphaFoldDB" id="A0A1M6G5A4"/>